<sequence>MAIACTANGASDNLYCCIIGQPMARQALAYARLDYEAVMRTIEQQQQPESAATEAASGDDRLAAEEDCAIAFETASEAEQVVLALRQLMHMQHDVHGAHSEGIFGTAALIPYLACLLPIALSFCARLCPLGLALNALLGMASGPQLLAATALNMPHAFADVVTDLTRAGRPSASQEQTALALLSICQASASAAEKVRAALVEAHAQGLLALHVSCNLLRDPFPFASQVALGSAEGRAWLVAALRAPPLRSLSPDTARRFRLSLLEAAGAVMAGQGGDPHCLLHMRLFISLLATGLPPLPEETSAWLAHLANLSESAALRVAGLALLLLLSGSAALNEARLTPPVQRLLSLQAPNGSPVDSETVWVAMHMLLRDFKALGGFLRTHLELPVSFSEAAMLRLAEVAANAKVVSLEAASLAAACIPPVKGLAAASQKRPLGLDALHALLQSGSMPAAAGAAAAEALLNHMQCAALPLHPLWPPLLQLWVSNSFPNKAGGSALLPPLQARALRAAFTQRALEELASCTAGSSAFPVLAAFYMLAWEGRTREQPDPANMELCFAWTQLLADNMRLPASLDPGEQQQALDRAHAVLAAMEHPLTSPSRRHALLQSFLGWWQRLPASLTRRLTPGLLRVLSPPAGDAGAGSAAAEEAAEGQAMPLQVLAVTPQAWADPMLARLLLHILHQVLAGEHQLLAKLAPFAQPPLAAEDLPAALLAQDSAVVQMLLEVCAELHPASTAAALTEASARPPPAGAVSEVQSLICAFLHAMFLRQPLLVRLVHMQGYRQELVPLTTSAIPSLHVCLDFLPDLLASAQPQQALFGTVLTGHLARRYPLPATKVAAQQALARAWEAVHGGDVHFGGHALLPLALCATTFTDMEPQVVELIQVAHGAVVVQFSAGLLAGGAAQLPA</sequence>
<dbReference type="GO" id="GO:0032039">
    <property type="term" value="C:integrator complex"/>
    <property type="evidence" value="ECO:0007669"/>
    <property type="project" value="InterPro"/>
</dbReference>
<accession>A0AAW1QRH6</accession>
<dbReference type="PANTHER" id="PTHR28608:SF1">
    <property type="entry name" value="INTEGRATOR COMPLEX SUBUNIT 2"/>
    <property type="match status" value="1"/>
</dbReference>
<evidence type="ECO:0000313" key="1">
    <source>
        <dbReference type="EMBL" id="KAK9823813.1"/>
    </source>
</evidence>
<reference evidence="1 2" key="1">
    <citation type="journal article" date="2024" name="Nat. Commun.">
        <title>Phylogenomics reveals the evolutionary origins of lichenization in chlorophyte algae.</title>
        <authorList>
            <person name="Puginier C."/>
            <person name="Libourel C."/>
            <person name="Otte J."/>
            <person name="Skaloud P."/>
            <person name="Haon M."/>
            <person name="Grisel S."/>
            <person name="Petersen M."/>
            <person name="Berrin J.G."/>
            <person name="Delaux P.M."/>
            <person name="Dal Grande F."/>
            <person name="Keller J."/>
        </authorList>
    </citation>
    <scope>NUCLEOTIDE SEQUENCE [LARGE SCALE GENOMIC DNA]</scope>
    <source>
        <strain evidence="1 2">SAG 2043</strain>
    </source>
</reference>
<dbReference type="PANTHER" id="PTHR28608">
    <property type="entry name" value="INTEGRATOR COMPLEX SUBUNIT 2"/>
    <property type="match status" value="1"/>
</dbReference>
<protein>
    <submittedName>
        <fullName evidence="1">Uncharacterized protein</fullName>
    </submittedName>
</protein>
<name>A0AAW1QRH6_9CHLO</name>
<dbReference type="InterPro" id="IPR029321">
    <property type="entry name" value="INTS2"/>
</dbReference>
<comment type="caution">
    <text evidence="1">The sequence shown here is derived from an EMBL/GenBank/DDBJ whole genome shotgun (WGS) entry which is preliminary data.</text>
</comment>
<proteinExistence type="predicted"/>
<evidence type="ECO:0000313" key="2">
    <source>
        <dbReference type="Proteomes" id="UP001489004"/>
    </source>
</evidence>
<gene>
    <name evidence="1" type="ORF">WJX72_005679</name>
</gene>
<dbReference type="Pfam" id="PF14750">
    <property type="entry name" value="INTS2"/>
    <property type="match status" value="2"/>
</dbReference>
<dbReference type="EMBL" id="JALJOR010000002">
    <property type="protein sequence ID" value="KAK9823813.1"/>
    <property type="molecule type" value="Genomic_DNA"/>
</dbReference>
<organism evidence="1 2">
    <name type="scientific">[Myrmecia] bisecta</name>
    <dbReference type="NCBI Taxonomy" id="41462"/>
    <lineage>
        <taxon>Eukaryota</taxon>
        <taxon>Viridiplantae</taxon>
        <taxon>Chlorophyta</taxon>
        <taxon>core chlorophytes</taxon>
        <taxon>Trebouxiophyceae</taxon>
        <taxon>Trebouxiales</taxon>
        <taxon>Trebouxiaceae</taxon>
        <taxon>Myrmecia</taxon>
    </lineage>
</organism>
<dbReference type="AlphaFoldDB" id="A0AAW1QRH6"/>
<dbReference type="Proteomes" id="UP001489004">
    <property type="component" value="Unassembled WGS sequence"/>
</dbReference>
<dbReference type="GO" id="GO:0034472">
    <property type="term" value="P:snRNA 3'-end processing"/>
    <property type="evidence" value="ECO:0007669"/>
    <property type="project" value="TreeGrafter"/>
</dbReference>
<keyword evidence="2" id="KW-1185">Reference proteome</keyword>